<dbReference type="EMBL" id="RAPK01000006">
    <property type="protein sequence ID" value="RKD75894.1"/>
    <property type="molecule type" value="Genomic_DNA"/>
</dbReference>
<dbReference type="GO" id="GO:0015099">
    <property type="term" value="F:nickel cation transmembrane transporter activity"/>
    <property type="evidence" value="ECO:0007669"/>
    <property type="project" value="InterPro"/>
</dbReference>
<keyword evidence="7" id="KW-0406">Ion transport</keyword>
<dbReference type="InterPro" id="IPR000515">
    <property type="entry name" value="MetI-like"/>
</dbReference>
<dbReference type="Proteomes" id="UP000285120">
    <property type="component" value="Unassembled WGS sequence"/>
</dbReference>
<dbReference type="PANTHER" id="PTHR43163">
    <property type="entry name" value="DIPEPTIDE TRANSPORT SYSTEM PERMEASE PROTEIN DPPB-RELATED"/>
    <property type="match status" value="1"/>
</dbReference>
<evidence type="ECO:0000256" key="9">
    <source>
        <dbReference type="ARBA" id="ARBA00023136"/>
    </source>
</evidence>
<dbReference type="InterPro" id="IPR035906">
    <property type="entry name" value="MetI-like_sf"/>
</dbReference>
<dbReference type="AlphaFoldDB" id="A0A419V732"/>
<keyword evidence="8" id="KW-0921">Nickel transport</keyword>
<comment type="caution">
    <text evidence="15">The sequence shown here is derived from an EMBL/GenBank/DDBJ whole genome shotgun (WGS) entry which is preliminary data.</text>
</comment>
<evidence type="ECO:0000256" key="10">
    <source>
        <dbReference type="ARBA" id="ARBA00024202"/>
    </source>
</evidence>
<dbReference type="NCBIfam" id="NF045470">
    <property type="entry name" value="Opp2B"/>
    <property type="match status" value="1"/>
</dbReference>
<keyword evidence="9 13" id="KW-0472">Membrane</keyword>
<evidence type="ECO:0000259" key="14">
    <source>
        <dbReference type="PROSITE" id="PS50928"/>
    </source>
</evidence>
<dbReference type="PROSITE" id="PS50928">
    <property type="entry name" value="ABC_TM1"/>
    <property type="match status" value="1"/>
</dbReference>
<comment type="similarity">
    <text evidence="10">Belongs to the binding-protein-dependent transport system permease family. OppBC subfamily.</text>
</comment>
<evidence type="ECO:0000313" key="15">
    <source>
        <dbReference type="EMBL" id="RKD75894.1"/>
    </source>
</evidence>
<evidence type="ECO:0000256" key="8">
    <source>
        <dbReference type="ARBA" id="ARBA00023112"/>
    </source>
</evidence>
<evidence type="ECO:0000256" key="5">
    <source>
        <dbReference type="ARBA" id="ARBA00022692"/>
    </source>
</evidence>
<keyword evidence="3" id="KW-1003">Cell membrane</keyword>
<feature type="transmembrane region" description="Helical" evidence="13">
    <location>
        <begin position="171"/>
        <end position="191"/>
    </location>
</feature>
<keyword evidence="2 13" id="KW-0813">Transport</keyword>
<gene>
    <name evidence="15" type="ORF">ATL39_0104</name>
</gene>
<evidence type="ECO:0000256" key="4">
    <source>
        <dbReference type="ARBA" id="ARBA00022596"/>
    </source>
</evidence>
<feature type="transmembrane region" description="Helical" evidence="13">
    <location>
        <begin position="12"/>
        <end position="29"/>
    </location>
</feature>
<dbReference type="Gene3D" id="1.10.3720.10">
    <property type="entry name" value="MetI-like"/>
    <property type="match status" value="1"/>
</dbReference>
<feature type="domain" description="ABC transmembrane type-1" evidence="14">
    <location>
        <begin position="97"/>
        <end position="298"/>
    </location>
</feature>
<dbReference type="PANTHER" id="PTHR43163:SF6">
    <property type="entry name" value="DIPEPTIDE TRANSPORT SYSTEM PERMEASE PROTEIN DPPB-RELATED"/>
    <property type="match status" value="1"/>
</dbReference>
<feature type="transmembrane region" description="Helical" evidence="13">
    <location>
        <begin position="136"/>
        <end position="159"/>
    </location>
</feature>
<protein>
    <recommendedName>
        <fullName evidence="12">Nickel import system permease protein NikB</fullName>
    </recommendedName>
</protein>
<reference evidence="15 16" key="1">
    <citation type="submission" date="2018-09" db="EMBL/GenBank/DDBJ databases">
        <title>Genomic Encyclopedia of Archaeal and Bacterial Type Strains, Phase II (KMG-II): from individual species to whole genera.</title>
        <authorList>
            <person name="Goeker M."/>
        </authorList>
    </citation>
    <scope>NUCLEOTIDE SEQUENCE [LARGE SCALE GENOMIC DNA]</scope>
    <source>
        <strain evidence="15 16">DSM 17008</strain>
    </source>
</reference>
<evidence type="ECO:0000256" key="3">
    <source>
        <dbReference type="ARBA" id="ARBA00022475"/>
    </source>
</evidence>
<evidence type="ECO:0000256" key="12">
    <source>
        <dbReference type="ARBA" id="ARBA00044774"/>
    </source>
</evidence>
<evidence type="ECO:0000256" key="2">
    <source>
        <dbReference type="ARBA" id="ARBA00022448"/>
    </source>
</evidence>
<sequence>MKIIGRQAVSFLLFLWIFSTISFLLINLAPGDPASTILRAEDVAVTQQQLNEVRQELGMNDSIFEQYTAWLGSFLLFDWGTSYVTQEPAFMMIMRALPATIYISAGAFLTAAVIAVPIGSAAALHRGSWIDKSARLLAVTGASVPSFLIGLVLIQLFAVQLGWLPAIGAGTWWHLLLPSLTLGIGMASFYIRLIRSSFLEALEEPSLRAVSARGISEQKLRWKYTFRAALVPVISVLGVSISSLIGGTVVIEVVFGYPGAGSLIVDSITRRDIPVIQGYTVLMAAAVSLIQLSNDLLLRWIAPNRGTEGRVF</sequence>
<proteinExistence type="inferred from homology"/>
<dbReference type="Pfam" id="PF19300">
    <property type="entry name" value="BPD_transp_1_N"/>
    <property type="match status" value="1"/>
</dbReference>
<feature type="transmembrane region" description="Helical" evidence="13">
    <location>
        <begin position="229"/>
        <end position="255"/>
    </location>
</feature>
<keyword evidence="6 13" id="KW-1133">Transmembrane helix</keyword>
<evidence type="ECO:0000256" key="7">
    <source>
        <dbReference type="ARBA" id="ARBA00023065"/>
    </source>
</evidence>
<evidence type="ECO:0000313" key="16">
    <source>
        <dbReference type="Proteomes" id="UP000285120"/>
    </source>
</evidence>
<keyword evidence="4" id="KW-0533">Nickel</keyword>
<dbReference type="RefSeq" id="WP_120191321.1">
    <property type="nucleotide sequence ID" value="NZ_RAPK01000006.1"/>
</dbReference>
<dbReference type="InterPro" id="IPR050045">
    <property type="entry name" value="Opp2B"/>
</dbReference>
<organism evidence="15 16">
    <name type="scientific">Sinobaca qinghaiensis</name>
    <dbReference type="NCBI Taxonomy" id="342944"/>
    <lineage>
        <taxon>Bacteria</taxon>
        <taxon>Bacillati</taxon>
        <taxon>Bacillota</taxon>
        <taxon>Bacilli</taxon>
        <taxon>Bacillales</taxon>
        <taxon>Sporolactobacillaceae</taxon>
        <taxon>Sinobaca</taxon>
    </lineage>
</organism>
<feature type="transmembrane region" description="Helical" evidence="13">
    <location>
        <begin position="275"/>
        <end position="292"/>
    </location>
</feature>
<evidence type="ECO:0000256" key="11">
    <source>
        <dbReference type="ARBA" id="ARBA00038669"/>
    </source>
</evidence>
<dbReference type="InterPro" id="IPR045621">
    <property type="entry name" value="BPD_transp_1_N"/>
</dbReference>
<name>A0A419V732_9BACL</name>
<evidence type="ECO:0000256" key="6">
    <source>
        <dbReference type="ARBA" id="ARBA00022989"/>
    </source>
</evidence>
<comment type="subunit">
    <text evidence="11">The complex is composed of two ATP-binding proteins (NikD and NikE), two transmembrane proteins (NikB and NikC) and a solute-binding protein (NikA).</text>
</comment>
<dbReference type="CDD" id="cd06261">
    <property type="entry name" value="TM_PBP2"/>
    <property type="match status" value="1"/>
</dbReference>
<keyword evidence="5 13" id="KW-0812">Transmembrane</keyword>
<dbReference type="SUPFAM" id="SSF161098">
    <property type="entry name" value="MetI-like"/>
    <property type="match status" value="1"/>
</dbReference>
<keyword evidence="16" id="KW-1185">Reference proteome</keyword>
<evidence type="ECO:0000256" key="1">
    <source>
        <dbReference type="ARBA" id="ARBA00004651"/>
    </source>
</evidence>
<dbReference type="GO" id="GO:0005886">
    <property type="term" value="C:plasma membrane"/>
    <property type="evidence" value="ECO:0007669"/>
    <property type="project" value="UniProtKB-SubCell"/>
</dbReference>
<feature type="transmembrane region" description="Helical" evidence="13">
    <location>
        <begin position="101"/>
        <end position="124"/>
    </location>
</feature>
<evidence type="ECO:0000256" key="13">
    <source>
        <dbReference type="RuleBase" id="RU363032"/>
    </source>
</evidence>
<dbReference type="Pfam" id="PF00528">
    <property type="entry name" value="BPD_transp_1"/>
    <property type="match status" value="1"/>
</dbReference>
<accession>A0A419V732</accession>
<dbReference type="OrthoDB" id="24153at2"/>
<comment type="subcellular location">
    <subcellularLocation>
        <location evidence="1 13">Cell membrane</location>
        <topology evidence="1 13">Multi-pass membrane protein</topology>
    </subcellularLocation>
</comment>